<dbReference type="SUPFAM" id="SSF54001">
    <property type="entry name" value="Cysteine proteinases"/>
    <property type="match status" value="1"/>
</dbReference>
<comment type="similarity">
    <text evidence="1">Belongs to the peptidase C40 family.</text>
</comment>
<keyword evidence="4" id="KW-0788">Thiol protease</keyword>
<dbReference type="PANTHER" id="PTHR47359:SF3">
    <property type="entry name" value="NLP_P60 DOMAIN-CONTAINING PROTEIN-RELATED"/>
    <property type="match status" value="1"/>
</dbReference>
<feature type="domain" description="NlpC/P60" evidence="5">
    <location>
        <begin position="131"/>
        <end position="241"/>
    </location>
</feature>
<protein>
    <submittedName>
        <fullName evidence="6">C40 family peptidase</fullName>
    </submittedName>
</protein>
<gene>
    <name evidence="6" type="ORF">L1785_14815</name>
</gene>
<sequence>MTARTTRARHRAARRPVASFAQSSTIGRNATIVAAGAGILVSTFGAAAAPAVAAPLPDSSTKLSTVDLSALTEQAREALAAAPVVAVAADAQFGVEQAAVSVTPAPAKVTRATTTSSTTSTTSIGAAVPASANGSTIVSIAARYVGVPYLSGGTTPDGFDCSGFTAYVYAQAGISLPRTSSAQAAGGTRVSRADAQPGDLVYAPGHIGIYAGGNTMIDAPRPGKTVQFRAIWMSAPQFIRY</sequence>
<evidence type="ECO:0000259" key="5">
    <source>
        <dbReference type="PROSITE" id="PS51935"/>
    </source>
</evidence>
<evidence type="ECO:0000256" key="4">
    <source>
        <dbReference type="ARBA" id="ARBA00022807"/>
    </source>
</evidence>
<keyword evidence="7" id="KW-1185">Reference proteome</keyword>
<organism evidence="6 7">
    <name type="scientific">Antribacter soli</name>
    <dbReference type="NCBI Taxonomy" id="2910976"/>
    <lineage>
        <taxon>Bacteria</taxon>
        <taxon>Bacillati</taxon>
        <taxon>Actinomycetota</taxon>
        <taxon>Actinomycetes</taxon>
        <taxon>Micrococcales</taxon>
        <taxon>Promicromonosporaceae</taxon>
        <taxon>Antribacter</taxon>
    </lineage>
</organism>
<dbReference type="GO" id="GO:0008234">
    <property type="term" value="F:cysteine-type peptidase activity"/>
    <property type="evidence" value="ECO:0007669"/>
    <property type="project" value="UniProtKB-KW"/>
</dbReference>
<accession>A0AA41U8B7</accession>
<dbReference type="PROSITE" id="PS51935">
    <property type="entry name" value="NLPC_P60"/>
    <property type="match status" value="1"/>
</dbReference>
<dbReference type="InterPro" id="IPR051794">
    <property type="entry name" value="PG_Endopeptidase_C40"/>
</dbReference>
<evidence type="ECO:0000313" key="6">
    <source>
        <dbReference type="EMBL" id="MCF4122250.1"/>
    </source>
</evidence>
<evidence type="ECO:0000256" key="3">
    <source>
        <dbReference type="ARBA" id="ARBA00022801"/>
    </source>
</evidence>
<dbReference type="AlphaFoldDB" id="A0AA41U8B7"/>
<dbReference type="RefSeq" id="WP_236090043.1">
    <property type="nucleotide sequence ID" value="NZ_JAKGSG010000040.1"/>
</dbReference>
<evidence type="ECO:0000256" key="1">
    <source>
        <dbReference type="ARBA" id="ARBA00007074"/>
    </source>
</evidence>
<dbReference type="GO" id="GO:0006508">
    <property type="term" value="P:proteolysis"/>
    <property type="evidence" value="ECO:0007669"/>
    <property type="project" value="UniProtKB-KW"/>
</dbReference>
<dbReference type="PANTHER" id="PTHR47359">
    <property type="entry name" value="PEPTIDOGLYCAN DL-ENDOPEPTIDASE CWLO"/>
    <property type="match status" value="1"/>
</dbReference>
<keyword evidence="3" id="KW-0378">Hydrolase</keyword>
<proteinExistence type="inferred from homology"/>
<dbReference type="Proteomes" id="UP001165405">
    <property type="component" value="Unassembled WGS sequence"/>
</dbReference>
<dbReference type="InterPro" id="IPR000064">
    <property type="entry name" value="NLP_P60_dom"/>
</dbReference>
<dbReference type="EMBL" id="JAKGSG010000040">
    <property type="protein sequence ID" value="MCF4122250.1"/>
    <property type="molecule type" value="Genomic_DNA"/>
</dbReference>
<dbReference type="Gene3D" id="3.90.1720.10">
    <property type="entry name" value="endopeptidase domain like (from Nostoc punctiforme)"/>
    <property type="match status" value="1"/>
</dbReference>
<name>A0AA41U8B7_9MICO</name>
<comment type="caution">
    <text evidence="6">The sequence shown here is derived from an EMBL/GenBank/DDBJ whole genome shotgun (WGS) entry which is preliminary data.</text>
</comment>
<dbReference type="Pfam" id="PF00877">
    <property type="entry name" value="NLPC_P60"/>
    <property type="match status" value="1"/>
</dbReference>
<evidence type="ECO:0000313" key="7">
    <source>
        <dbReference type="Proteomes" id="UP001165405"/>
    </source>
</evidence>
<keyword evidence="2" id="KW-0645">Protease</keyword>
<reference evidence="6" key="1">
    <citation type="submission" date="2022-01" db="EMBL/GenBank/DDBJ databases">
        <title>Antribacter sp. nov., isolated from Guizhou of China.</title>
        <authorList>
            <person name="Chengliang C."/>
            <person name="Ya Z."/>
        </authorList>
    </citation>
    <scope>NUCLEOTIDE SEQUENCE</scope>
    <source>
        <strain evidence="6">KLBMP 9083</strain>
    </source>
</reference>
<evidence type="ECO:0000256" key="2">
    <source>
        <dbReference type="ARBA" id="ARBA00022670"/>
    </source>
</evidence>
<dbReference type="InterPro" id="IPR038765">
    <property type="entry name" value="Papain-like_cys_pep_sf"/>
</dbReference>